<dbReference type="SMART" id="SM00382">
    <property type="entry name" value="AAA"/>
    <property type="match status" value="1"/>
</dbReference>
<dbReference type="InterPro" id="IPR050095">
    <property type="entry name" value="ECF_ABC_transporter_ATP-bd"/>
</dbReference>
<dbReference type="HOGENOM" id="CLU_000604_1_22_7"/>
<proteinExistence type="inferred from homology"/>
<dbReference type="PATRIC" id="fig|1244531.5.peg.195"/>
<dbReference type="GO" id="GO:0043190">
    <property type="term" value="C:ATP-binding cassette (ABC) transporter complex"/>
    <property type="evidence" value="ECO:0007669"/>
    <property type="project" value="TreeGrafter"/>
</dbReference>
<dbReference type="AlphaFoldDB" id="A0A076F6Y2"/>
<evidence type="ECO:0000259" key="5">
    <source>
        <dbReference type="PROSITE" id="PS50893"/>
    </source>
</evidence>
<dbReference type="PANTHER" id="PTHR43553">
    <property type="entry name" value="HEAVY METAL TRANSPORTER"/>
    <property type="match status" value="1"/>
</dbReference>
<dbReference type="Pfam" id="PF00005">
    <property type="entry name" value="ABC_tran"/>
    <property type="match status" value="1"/>
</dbReference>
<accession>A0A076F6Y2</accession>
<evidence type="ECO:0000256" key="2">
    <source>
        <dbReference type="ARBA" id="ARBA00022448"/>
    </source>
</evidence>
<sequence length="217" mass="24053">MSCSITLKNISEKNAGKLLFENISLNAGHKDKIAIIGNNGVGKTTLLEIMAGLRQPSSGEVEIFHNKILNLNDFANYRKDIGYLFQNSNDQFIAPSVFDDVSFSLLAGGMEPNLAYEKTRELLKELGIYHLKDKIVFHLSGGEKKLVALAGVLVNKPKILLLDEPTTALDFAVQSRVSDLLLSLDMTQIIVSHDKEFINKVANKMFYLEQNGLKQIG</sequence>
<dbReference type="PROSITE" id="PS00211">
    <property type="entry name" value="ABC_TRANSPORTER_1"/>
    <property type="match status" value="1"/>
</dbReference>
<dbReference type="GO" id="GO:0016887">
    <property type="term" value="F:ATP hydrolysis activity"/>
    <property type="evidence" value="ECO:0007669"/>
    <property type="project" value="InterPro"/>
</dbReference>
<keyword evidence="2" id="KW-0813">Transport</keyword>
<keyword evidence="4 6" id="KW-0067">ATP-binding</keyword>
<protein>
    <submittedName>
        <fullName evidence="6">Co/Ni ABC transporter CbiKLMQO, ATP-binding protein CbiO</fullName>
    </submittedName>
</protein>
<keyword evidence="3" id="KW-0547">Nucleotide-binding</keyword>
<evidence type="ECO:0000256" key="4">
    <source>
        <dbReference type="ARBA" id="ARBA00022840"/>
    </source>
</evidence>
<dbReference type="EMBL" id="CP009043">
    <property type="protein sequence ID" value="AII14060.1"/>
    <property type="molecule type" value="Genomic_DNA"/>
</dbReference>
<dbReference type="InterPro" id="IPR027417">
    <property type="entry name" value="P-loop_NTPase"/>
</dbReference>
<comment type="similarity">
    <text evidence="1">Belongs to the ABC transporter superfamily.</text>
</comment>
<evidence type="ECO:0000256" key="1">
    <source>
        <dbReference type="ARBA" id="ARBA00005417"/>
    </source>
</evidence>
<keyword evidence="7" id="KW-1185">Reference proteome</keyword>
<gene>
    <name evidence="6" type="primary">cbiO</name>
    <name evidence="6" type="ORF">CIG1485E_0188</name>
</gene>
<evidence type="ECO:0000313" key="6">
    <source>
        <dbReference type="EMBL" id="AII14060.1"/>
    </source>
</evidence>
<dbReference type="Proteomes" id="UP000028486">
    <property type="component" value="Chromosome"/>
</dbReference>
<feature type="domain" description="ABC transporter" evidence="5">
    <location>
        <begin position="5"/>
        <end position="217"/>
    </location>
</feature>
<dbReference type="PROSITE" id="PS50893">
    <property type="entry name" value="ABC_TRANSPORTER_2"/>
    <property type="match status" value="1"/>
</dbReference>
<name>A0A076F6Y2_9BACT</name>
<dbReference type="GO" id="GO:0042626">
    <property type="term" value="F:ATPase-coupled transmembrane transporter activity"/>
    <property type="evidence" value="ECO:0007669"/>
    <property type="project" value="TreeGrafter"/>
</dbReference>
<dbReference type="RefSeq" id="WP_038452702.1">
    <property type="nucleotide sequence ID" value="NZ_CP009043.1"/>
</dbReference>
<dbReference type="PANTHER" id="PTHR43553:SF24">
    <property type="entry name" value="ENERGY-COUPLING FACTOR TRANSPORTER ATP-BINDING PROTEIN ECFA1"/>
    <property type="match status" value="1"/>
</dbReference>
<evidence type="ECO:0000256" key="3">
    <source>
        <dbReference type="ARBA" id="ARBA00022741"/>
    </source>
</evidence>
<dbReference type="InterPro" id="IPR003593">
    <property type="entry name" value="AAA+_ATPase"/>
</dbReference>
<dbReference type="InterPro" id="IPR003439">
    <property type="entry name" value="ABC_transporter-like_ATP-bd"/>
</dbReference>
<dbReference type="KEGG" id="caj:CIG1485E_0188"/>
<reference evidence="7" key="1">
    <citation type="journal article" date="2014" name="Genome Announc.">
        <title>Complete Genome Sequence of Campylobacter iguaniorum Strain 1485ET, Isolated from a Bearded Dragon (Pogona vitticeps).</title>
        <authorList>
            <person name="Gilbert M.J."/>
            <person name="Miller W.G."/>
            <person name="Yee E."/>
            <person name="Kik M."/>
            <person name="Wagenaar J.A."/>
            <person name="Duim B."/>
        </authorList>
    </citation>
    <scope>NUCLEOTIDE SEQUENCE [LARGE SCALE GENOMIC DNA]</scope>
    <source>
        <strain evidence="7">1485E</strain>
    </source>
</reference>
<dbReference type="OrthoDB" id="9782163at2"/>
<dbReference type="STRING" id="1244531.CIG2463D_0191"/>
<evidence type="ECO:0000313" key="7">
    <source>
        <dbReference type="Proteomes" id="UP000028486"/>
    </source>
</evidence>
<dbReference type="SUPFAM" id="SSF52540">
    <property type="entry name" value="P-loop containing nucleoside triphosphate hydrolases"/>
    <property type="match status" value="1"/>
</dbReference>
<dbReference type="InterPro" id="IPR015856">
    <property type="entry name" value="ABC_transpr_CbiO/EcfA_su"/>
</dbReference>
<dbReference type="InterPro" id="IPR017871">
    <property type="entry name" value="ABC_transporter-like_CS"/>
</dbReference>
<organism evidence="6 7">
    <name type="scientific">Campylobacter iguaniorum</name>
    <dbReference type="NCBI Taxonomy" id="1244531"/>
    <lineage>
        <taxon>Bacteria</taxon>
        <taxon>Pseudomonadati</taxon>
        <taxon>Campylobacterota</taxon>
        <taxon>Epsilonproteobacteria</taxon>
        <taxon>Campylobacterales</taxon>
        <taxon>Campylobacteraceae</taxon>
        <taxon>Campylobacter</taxon>
    </lineage>
</organism>
<dbReference type="eggNOG" id="COG1122">
    <property type="taxonomic scope" value="Bacteria"/>
</dbReference>
<dbReference type="Gene3D" id="3.40.50.300">
    <property type="entry name" value="P-loop containing nucleotide triphosphate hydrolases"/>
    <property type="match status" value="1"/>
</dbReference>
<dbReference type="CDD" id="cd03225">
    <property type="entry name" value="ABC_cobalt_CbiO_domain1"/>
    <property type="match status" value="1"/>
</dbReference>
<dbReference type="GO" id="GO:0005524">
    <property type="term" value="F:ATP binding"/>
    <property type="evidence" value="ECO:0007669"/>
    <property type="project" value="UniProtKB-KW"/>
</dbReference>